<organism evidence="2 3">
    <name type="scientific">Polyangium spumosum</name>
    <dbReference type="NCBI Taxonomy" id="889282"/>
    <lineage>
        <taxon>Bacteria</taxon>
        <taxon>Pseudomonadati</taxon>
        <taxon>Myxococcota</taxon>
        <taxon>Polyangia</taxon>
        <taxon>Polyangiales</taxon>
        <taxon>Polyangiaceae</taxon>
        <taxon>Polyangium</taxon>
    </lineage>
</organism>
<reference evidence="2 3" key="1">
    <citation type="submission" date="2019-10" db="EMBL/GenBank/DDBJ databases">
        <title>A soil myxobacterium in the family Polyangiaceae.</title>
        <authorList>
            <person name="Li Y."/>
            <person name="Wang J."/>
        </authorList>
    </citation>
    <scope>NUCLEOTIDE SEQUENCE [LARGE SCALE GENOMIC DNA]</scope>
    <source>
        <strain evidence="2 3">DSM 14734</strain>
    </source>
</reference>
<proteinExistence type="predicted"/>
<evidence type="ECO:0000256" key="1">
    <source>
        <dbReference type="SAM" id="Phobius"/>
    </source>
</evidence>
<sequence>MNQRYARVINLDEVRRKRADEQRRMAQAGPVVLVWVPVWFWVPVWPSM</sequence>
<dbReference type="RefSeq" id="WP_153820630.1">
    <property type="nucleotide sequence ID" value="NZ_WJIE01000005.1"/>
</dbReference>
<dbReference type="EMBL" id="WJIE01000005">
    <property type="protein sequence ID" value="MRG93774.1"/>
    <property type="molecule type" value="Genomic_DNA"/>
</dbReference>
<accession>A0A6N7PUL7</accession>
<gene>
    <name evidence="2" type="ORF">GF068_17915</name>
</gene>
<keyword evidence="3" id="KW-1185">Reference proteome</keyword>
<comment type="caution">
    <text evidence="2">The sequence shown here is derived from an EMBL/GenBank/DDBJ whole genome shotgun (WGS) entry which is preliminary data.</text>
</comment>
<dbReference type="Proteomes" id="UP000440224">
    <property type="component" value="Unassembled WGS sequence"/>
</dbReference>
<protein>
    <submittedName>
        <fullName evidence="2">Uncharacterized protein</fullName>
    </submittedName>
</protein>
<keyword evidence="1" id="KW-0472">Membrane</keyword>
<evidence type="ECO:0000313" key="2">
    <source>
        <dbReference type="EMBL" id="MRG93774.1"/>
    </source>
</evidence>
<feature type="transmembrane region" description="Helical" evidence="1">
    <location>
        <begin position="25"/>
        <end position="42"/>
    </location>
</feature>
<dbReference type="AlphaFoldDB" id="A0A6N7PUL7"/>
<name>A0A6N7PUL7_9BACT</name>
<keyword evidence="1" id="KW-0812">Transmembrane</keyword>
<keyword evidence="1" id="KW-1133">Transmembrane helix</keyword>
<evidence type="ECO:0000313" key="3">
    <source>
        <dbReference type="Proteomes" id="UP000440224"/>
    </source>
</evidence>